<reference evidence="2" key="2">
    <citation type="submission" date="2015-01" db="EMBL/GenBank/DDBJ databases">
        <title>Evolutionary Origins and Diversification of the Mycorrhizal Mutualists.</title>
        <authorList>
            <consortium name="DOE Joint Genome Institute"/>
            <consortium name="Mycorrhizal Genomics Consortium"/>
            <person name="Kohler A."/>
            <person name="Kuo A."/>
            <person name="Nagy L.G."/>
            <person name="Floudas D."/>
            <person name="Copeland A."/>
            <person name="Barry K.W."/>
            <person name="Cichocki N."/>
            <person name="Veneault-Fourrey C."/>
            <person name="LaButti K."/>
            <person name="Lindquist E.A."/>
            <person name="Lipzen A."/>
            <person name="Lundell T."/>
            <person name="Morin E."/>
            <person name="Murat C."/>
            <person name="Riley R."/>
            <person name="Ohm R."/>
            <person name="Sun H."/>
            <person name="Tunlid A."/>
            <person name="Henrissat B."/>
            <person name="Grigoriev I.V."/>
            <person name="Hibbett D.S."/>
            <person name="Martin F."/>
        </authorList>
    </citation>
    <scope>NUCLEOTIDE SEQUENCE [LARGE SCALE GENOMIC DNA]</scope>
    <source>
        <strain evidence="2">Zn</strain>
    </source>
</reference>
<dbReference type="EMBL" id="KN832886">
    <property type="protein sequence ID" value="KIM95690.1"/>
    <property type="molecule type" value="Genomic_DNA"/>
</dbReference>
<accession>A0A0C3GHS6</accession>
<proteinExistence type="predicted"/>
<dbReference type="InterPro" id="IPR029058">
    <property type="entry name" value="AB_hydrolase_fold"/>
</dbReference>
<organism evidence="1 2">
    <name type="scientific">Oidiodendron maius (strain Zn)</name>
    <dbReference type="NCBI Taxonomy" id="913774"/>
    <lineage>
        <taxon>Eukaryota</taxon>
        <taxon>Fungi</taxon>
        <taxon>Dikarya</taxon>
        <taxon>Ascomycota</taxon>
        <taxon>Pezizomycotina</taxon>
        <taxon>Leotiomycetes</taxon>
        <taxon>Leotiomycetes incertae sedis</taxon>
        <taxon>Myxotrichaceae</taxon>
        <taxon>Oidiodendron</taxon>
    </lineage>
</organism>
<dbReference type="SUPFAM" id="SSF53474">
    <property type="entry name" value="alpha/beta-Hydrolases"/>
    <property type="match status" value="1"/>
</dbReference>
<dbReference type="AlphaFoldDB" id="A0A0C3GHS6"/>
<gene>
    <name evidence="1" type="ORF">OIDMADRAFT_59472</name>
</gene>
<evidence type="ECO:0000313" key="2">
    <source>
        <dbReference type="Proteomes" id="UP000054321"/>
    </source>
</evidence>
<dbReference type="HOGENOM" id="CLU_051819_0_0_1"/>
<protein>
    <submittedName>
        <fullName evidence="1">Uncharacterized protein</fullName>
    </submittedName>
</protein>
<sequence length="371" mass="40821">MQTKLLRSSRHVWRNVLPGGAPGCSQGTPYSFWAKEGHPTKLAVIFAGGGACWTGENAALHGKPFYQPFAGLEEDPSNLGGVFDIDNPENPLSDYTIVYLPSANGDVFLGDSVTVYDVPAMGGLPAGKINIVHKGYENAMTALDWMFKTYPYPKTVAVMGWSAGALASPIYTHIVAQHYPDASVTHFADGGGAYRVGEKLVPLFTSWGTANVLKKVKGFENVTIDGLSLEDLYIRVAELHPEIIFHQYNERHDAIQAFFMQLMGVDAPDVPANLDSAHAYIRAKVPNFRTYTSWGHDEGIIGGYYDAVLAKNALDNRGHPHALDRLYTRQTNGVRFLDWFTAAVTGNPVENVACVDSETPEYHWTRPRFPQ</sequence>
<dbReference type="OrthoDB" id="2015280at2759"/>
<reference evidence="1 2" key="1">
    <citation type="submission" date="2014-04" db="EMBL/GenBank/DDBJ databases">
        <authorList>
            <consortium name="DOE Joint Genome Institute"/>
            <person name="Kuo A."/>
            <person name="Martino E."/>
            <person name="Perotto S."/>
            <person name="Kohler A."/>
            <person name="Nagy L.G."/>
            <person name="Floudas D."/>
            <person name="Copeland A."/>
            <person name="Barry K.W."/>
            <person name="Cichocki N."/>
            <person name="Veneault-Fourrey C."/>
            <person name="LaButti K."/>
            <person name="Lindquist E.A."/>
            <person name="Lipzen A."/>
            <person name="Lundell T."/>
            <person name="Morin E."/>
            <person name="Murat C."/>
            <person name="Sun H."/>
            <person name="Tunlid A."/>
            <person name="Henrissat B."/>
            <person name="Grigoriev I.V."/>
            <person name="Hibbett D.S."/>
            <person name="Martin F."/>
            <person name="Nordberg H.P."/>
            <person name="Cantor M.N."/>
            <person name="Hua S.X."/>
        </authorList>
    </citation>
    <scope>NUCLEOTIDE SEQUENCE [LARGE SCALE GENOMIC DNA]</scope>
    <source>
        <strain evidence="1 2">Zn</strain>
    </source>
</reference>
<dbReference type="InParanoid" id="A0A0C3GHS6"/>
<keyword evidence="2" id="KW-1185">Reference proteome</keyword>
<evidence type="ECO:0000313" key="1">
    <source>
        <dbReference type="EMBL" id="KIM95690.1"/>
    </source>
</evidence>
<name>A0A0C3GHS6_OIDMZ</name>
<dbReference type="Proteomes" id="UP000054321">
    <property type="component" value="Unassembled WGS sequence"/>
</dbReference>